<accession>D5BWG7</accession>
<keyword evidence="3" id="KW-1185">Reference proteome</keyword>
<dbReference type="eggNOG" id="COG5316">
    <property type="taxonomic scope" value="Bacteria"/>
</dbReference>
<dbReference type="Pfam" id="PF13598">
    <property type="entry name" value="DUF4139"/>
    <property type="match status" value="1"/>
</dbReference>
<dbReference type="PANTHER" id="PTHR38075">
    <property type="entry name" value="DUF4139 DOMAIN-CONTAINING PROTEIN"/>
    <property type="match status" value="1"/>
</dbReference>
<name>D5BWG7_NITHN</name>
<reference evidence="3" key="1">
    <citation type="submission" date="2010-04" db="EMBL/GenBank/DDBJ databases">
        <title>Complete genome sequence of Nitrosococcus halophilus Nc4, a salt-adapted, aerobic obligate ammonia-oxidizing sulfur purple bacterium.</title>
        <authorList>
            <consortium name="US DOE Joint Genome Institute"/>
            <person name="Campbell M.A."/>
            <person name="Malfatti S.A."/>
            <person name="Chain P.S.G."/>
            <person name="Heidelberg J.F."/>
            <person name="Ward B.B."/>
            <person name="Klotz M.G."/>
        </authorList>
    </citation>
    <scope>NUCLEOTIDE SEQUENCE [LARGE SCALE GENOMIC DNA]</scope>
    <source>
        <strain evidence="3">Nc4</strain>
    </source>
</reference>
<dbReference type="HOGENOM" id="CLU_039933_0_0_6"/>
<protein>
    <recommendedName>
        <fullName evidence="1">DUF4139 domain-containing protein</fullName>
    </recommendedName>
</protein>
<sequence length="533" mass="60059">MPSYILYIQSQQSLEAFRDQAKSNSSSTAMGGCLWTDSVVYTSLITLFPTKEMTTLIPRLIRAGALALVILFSSPIVWSQEEIRTTDADQKRVALTIYNNDLAMIKDQRRVALKKGHNMLAFMDVSANIQPETALLRNLSQPQGFSIIEQNYEFDLLTAQTLIQKHVGREVGVIYRHPTTGEETIEQATLLAANQGIILRFEDRIETGISPSRLVYQDIPQDLRERPSLILQLHTAISGKQELELSYLTSGLSWKADYVAKLNQSEDRFDLNGWVTLTNRSGTAYQDAHLQLVAGSVHRVTPVADYAKRQAREAMALAEAPPMREEALLDYHLYSLERTTTIKNNQTKQVALLSAQEVTVHKQYELRSHTPHLYYGHSQASSILKPPVMVYLHFDNTEKAGLGLPLPAGIIRVYKQDSKGNTQFVGEDRINHVSKNDSAKLKLGQAFDVTAEKRRTEYRKLDSNSFEASFEILLRNAKKESVLVKVAEFIPGDWHILTESHPHQRETANTALWQLPVPAEGQVTLTVSFQTRT</sequence>
<dbReference type="InterPro" id="IPR037291">
    <property type="entry name" value="DUF4139"/>
</dbReference>
<evidence type="ECO:0000313" key="3">
    <source>
        <dbReference type="Proteomes" id="UP000001844"/>
    </source>
</evidence>
<dbReference type="STRING" id="472759.Nhal_2544"/>
<dbReference type="PANTHER" id="PTHR38075:SF1">
    <property type="entry name" value="DUF4139 DOMAIN-CONTAINING PROTEIN"/>
    <property type="match status" value="1"/>
</dbReference>
<gene>
    <name evidence="2" type="ordered locus">Nhal_2544</name>
</gene>
<proteinExistence type="predicted"/>
<evidence type="ECO:0000259" key="1">
    <source>
        <dbReference type="Pfam" id="PF13598"/>
    </source>
</evidence>
<feature type="domain" description="DUF4139" evidence="1">
    <location>
        <begin position="243"/>
        <end position="531"/>
    </location>
</feature>
<evidence type="ECO:0000313" key="2">
    <source>
        <dbReference type="EMBL" id="ADE15624.1"/>
    </source>
</evidence>
<dbReference type="KEGG" id="nhl:Nhal_2544"/>
<organism evidence="2 3">
    <name type="scientific">Nitrosococcus halophilus (strain Nc4)</name>
    <dbReference type="NCBI Taxonomy" id="472759"/>
    <lineage>
        <taxon>Bacteria</taxon>
        <taxon>Pseudomonadati</taxon>
        <taxon>Pseudomonadota</taxon>
        <taxon>Gammaproteobacteria</taxon>
        <taxon>Chromatiales</taxon>
        <taxon>Chromatiaceae</taxon>
        <taxon>Nitrosococcus</taxon>
    </lineage>
</organism>
<dbReference type="AlphaFoldDB" id="D5BWG7"/>
<dbReference type="EMBL" id="CP001798">
    <property type="protein sequence ID" value="ADE15624.1"/>
    <property type="molecule type" value="Genomic_DNA"/>
</dbReference>
<dbReference type="Proteomes" id="UP000001844">
    <property type="component" value="Chromosome"/>
</dbReference>